<accession>A0A1W9ZWQ4</accession>
<dbReference type="Proteomes" id="UP000192284">
    <property type="component" value="Unassembled WGS sequence"/>
</dbReference>
<dbReference type="InterPro" id="IPR000030">
    <property type="entry name" value="PPE_dom"/>
</dbReference>
<dbReference type="GO" id="GO:0052572">
    <property type="term" value="P:response to host immune response"/>
    <property type="evidence" value="ECO:0007669"/>
    <property type="project" value="TreeGrafter"/>
</dbReference>
<evidence type="ECO:0000256" key="1">
    <source>
        <dbReference type="ARBA" id="ARBA00010652"/>
    </source>
</evidence>
<comment type="caution">
    <text evidence="4">The sequence shown here is derived from an EMBL/GenBank/DDBJ whole genome shotgun (WGS) entry which is preliminary data.</text>
</comment>
<dbReference type="PANTHER" id="PTHR46766">
    <property type="entry name" value="GLUTAMINE-RICH PROTEIN 2"/>
    <property type="match status" value="1"/>
</dbReference>
<dbReference type="InterPro" id="IPR022171">
    <property type="entry name" value="PPE_C"/>
</dbReference>
<dbReference type="OrthoDB" id="4727494at2"/>
<sequence length="382" mass="38344">MHFDFGALPPEIHSTRMYSGPGASSMLAAASAWNGLAAELRSTAGDFHTVVTRLHRDDWVGPASTSMADAVAPYAAWLRATAVQAEQAATHARLAATAYETAFAAVVPPPLVAANRAQLMSLVATNVLGQNTAAIAAVEARYGEMWAQDVAAMYQYAGASATAATVAPFAEPPPIANPAATAAAGAAAGAAQSNLGRVISQVPQALRGMASPVSRPMSSGTSSTPKRPLERWLTWYEPFESFLYDTIGLPYFGLGMANSALSSANALQGLIPSAAAGAGAAAAASANDLGALLSGGHVSAAMGSAPAIGKLSVPTPWAEAGPAVRPLAAPLRVSNVIEPPEAGVPGNLLGGMPLAGAGAGPAGTSPRYGVRLTVMARPPCAG</sequence>
<evidence type="ECO:0000313" key="5">
    <source>
        <dbReference type="Proteomes" id="UP000192284"/>
    </source>
</evidence>
<reference evidence="4 5" key="1">
    <citation type="submission" date="2017-02" db="EMBL/GenBank/DDBJ databases">
        <title>The new phylogeny of genus Mycobacterium.</title>
        <authorList>
            <person name="Tortoli E."/>
            <person name="Trovato A."/>
            <person name="Cirillo D.M."/>
        </authorList>
    </citation>
    <scope>NUCLEOTIDE SEQUENCE [LARGE SCALE GENOMIC DNA]</scope>
    <source>
        <strain evidence="4 5">DSM 45057</strain>
    </source>
</reference>
<name>A0A1W9ZWQ4_MYCAN</name>
<feature type="domain" description="PPE" evidence="2">
    <location>
        <begin position="4"/>
        <end position="166"/>
    </location>
</feature>
<dbReference type="Pfam" id="PF00823">
    <property type="entry name" value="PPE"/>
    <property type="match status" value="1"/>
</dbReference>
<comment type="similarity">
    <text evidence="1">Belongs to the mycobacterial PPE family.</text>
</comment>
<gene>
    <name evidence="4" type="ORF">BST12_10375</name>
</gene>
<dbReference type="AlphaFoldDB" id="A0A1W9ZWQ4"/>
<dbReference type="SUPFAM" id="SSF140459">
    <property type="entry name" value="PE/PPE dimer-like"/>
    <property type="match status" value="1"/>
</dbReference>
<evidence type="ECO:0000259" key="3">
    <source>
        <dbReference type="Pfam" id="PF12484"/>
    </source>
</evidence>
<feature type="domain" description="PPE family C-terminal" evidence="3">
    <location>
        <begin position="299"/>
        <end position="378"/>
    </location>
</feature>
<dbReference type="InterPro" id="IPR038332">
    <property type="entry name" value="PPE_sf"/>
</dbReference>
<dbReference type="Gene3D" id="1.20.1260.20">
    <property type="entry name" value="PPE superfamily"/>
    <property type="match status" value="1"/>
</dbReference>
<dbReference type="RefSeq" id="WP_083113009.1">
    <property type="nucleotide sequence ID" value="NZ_JACKTS010000049.1"/>
</dbReference>
<organism evidence="4 5">
    <name type="scientific">Mycobacterium angelicum</name>
    <dbReference type="NCBI Taxonomy" id="470074"/>
    <lineage>
        <taxon>Bacteria</taxon>
        <taxon>Bacillati</taxon>
        <taxon>Actinomycetota</taxon>
        <taxon>Actinomycetes</taxon>
        <taxon>Mycobacteriales</taxon>
        <taxon>Mycobacteriaceae</taxon>
        <taxon>Mycobacterium</taxon>
    </lineage>
</organism>
<protein>
    <recommendedName>
        <fullName evidence="6">PPE family protein</fullName>
    </recommendedName>
</protein>
<proteinExistence type="inferred from homology"/>
<dbReference type="PANTHER" id="PTHR46766:SF1">
    <property type="entry name" value="GLUTAMINE-RICH PROTEIN 2"/>
    <property type="match status" value="1"/>
</dbReference>
<evidence type="ECO:0000313" key="4">
    <source>
        <dbReference type="EMBL" id="ORA22193.1"/>
    </source>
</evidence>
<dbReference type="Pfam" id="PF12484">
    <property type="entry name" value="PPE-SVP"/>
    <property type="match status" value="1"/>
</dbReference>
<dbReference type="FunFam" id="1.20.1260.20:FF:000001">
    <property type="entry name" value="PPE family protein PPE41"/>
    <property type="match status" value="1"/>
</dbReference>
<evidence type="ECO:0000259" key="2">
    <source>
        <dbReference type="Pfam" id="PF00823"/>
    </source>
</evidence>
<evidence type="ECO:0008006" key="6">
    <source>
        <dbReference type="Google" id="ProtNLM"/>
    </source>
</evidence>
<keyword evidence="5" id="KW-1185">Reference proteome</keyword>
<dbReference type="EMBL" id="MVHE01000011">
    <property type="protein sequence ID" value="ORA22193.1"/>
    <property type="molecule type" value="Genomic_DNA"/>
</dbReference>